<proteinExistence type="predicted"/>
<evidence type="ECO:0000256" key="1">
    <source>
        <dbReference type="SAM" id="SignalP"/>
    </source>
</evidence>
<organism evidence="2 3">
    <name type="scientific">Cercospora zeae-maydis SCOH1-5</name>
    <dbReference type="NCBI Taxonomy" id="717836"/>
    <lineage>
        <taxon>Eukaryota</taxon>
        <taxon>Fungi</taxon>
        <taxon>Dikarya</taxon>
        <taxon>Ascomycota</taxon>
        <taxon>Pezizomycotina</taxon>
        <taxon>Dothideomycetes</taxon>
        <taxon>Dothideomycetidae</taxon>
        <taxon>Mycosphaerellales</taxon>
        <taxon>Mycosphaerellaceae</taxon>
        <taxon>Cercospora</taxon>
    </lineage>
</organism>
<keyword evidence="1" id="KW-0732">Signal</keyword>
<keyword evidence="3" id="KW-1185">Reference proteome</keyword>
<dbReference type="Proteomes" id="UP000799539">
    <property type="component" value="Unassembled WGS sequence"/>
</dbReference>
<name>A0A6A6FEE8_9PEZI</name>
<sequence>MRFSSFAAVGAFTASVFAAPAPIEEKRQIAPIIGLLNPLIVQVTSITGAINATASILGADATVAVDVGEVANIITVEVNGLVNLLDSVLSLTGGLTNLADVGGVLQTAENIVSGLPVIDTVTGAVGTIPIVGSVIPKRQVTLDVSADLDGVAELVSHLIVEVTATLDSVNTIVPGLDLGPTLTALGQTINNLLVAVENLVNGVLGLVSSILKALSIVNILNLNIQI</sequence>
<gene>
    <name evidence="2" type="ORF">CERZMDRAFT_112456</name>
</gene>
<dbReference type="OrthoDB" id="3648375at2759"/>
<feature type="signal peptide" evidence="1">
    <location>
        <begin position="1"/>
        <end position="18"/>
    </location>
</feature>
<feature type="chain" id="PRO_5025479116" evidence="1">
    <location>
        <begin position="19"/>
        <end position="226"/>
    </location>
</feature>
<protein>
    <submittedName>
        <fullName evidence="2">Uncharacterized protein</fullName>
    </submittedName>
</protein>
<evidence type="ECO:0000313" key="3">
    <source>
        <dbReference type="Proteomes" id="UP000799539"/>
    </source>
</evidence>
<accession>A0A6A6FEE8</accession>
<evidence type="ECO:0000313" key="2">
    <source>
        <dbReference type="EMBL" id="KAF2211761.1"/>
    </source>
</evidence>
<reference evidence="2" key="1">
    <citation type="journal article" date="2020" name="Stud. Mycol.">
        <title>101 Dothideomycetes genomes: a test case for predicting lifestyles and emergence of pathogens.</title>
        <authorList>
            <person name="Haridas S."/>
            <person name="Albert R."/>
            <person name="Binder M."/>
            <person name="Bloem J."/>
            <person name="Labutti K."/>
            <person name="Salamov A."/>
            <person name="Andreopoulos B."/>
            <person name="Baker S."/>
            <person name="Barry K."/>
            <person name="Bills G."/>
            <person name="Bluhm B."/>
            <person name="Cannon C."/>
            <person name="Castanera R."/>
            <person name="Culley D."/>
            <person name="Daum C."/>
            <person name="Ezra D."/>
            <person name="Gonzalez J."/>
            <person name="Henrissat B."/>
            <person name="Kuo A."/>
            <person name="Liang C."/>
            <person name="Lipzen A."/>
            <person name="Lutzoni F."/>
            <person name="Magnuson J."/>
            <person name="Mondo S."/>
            <person name="Nolan M."/>
            <person name="Ohm R."/>
            <person name="Pangilinan J."/>
            <person name="Park H.-J."/>
            <person name="Ramirez L."/>
            <person name="Alfaro M."/>
            <person name="Sun H."/>
            <person name="Tritt A."/>
            <person name="Yoshinaga Y."/>
            <person name="Zwiers L.-H."/>
            <person name="Turgeon B."/>
            <person name="Goodwin S."/>
            <person name="Spatafora J."/>
            <person name="Crous P."/>
            <person name="Grigoriev I."/>
        </authorList>
    </citation>
    <scope>NUCLEOTIDE SEQUENCE</scope>
    <source>
        <strain evidence="2">SCOH1-5</strain>
    </source>
</reference>
<dbReference type="EMBL" id="ML992675">
    <property type="protein sequence ID" value="KAF2211761.1"/>
    <property type="molecule type" value="Genomic_DNA"/>
</dbReference>
<dbReference type="AlphaFoldDB" id="A0A6A6FEE8"/>